<proteinExistence type="predicted"/>
<keyword evidence="11" id="KW-1185">Reference proteome</keyword>
<dbReference type="InterPro" id="IPR027417">
    <property type="entry name" value="P-loop_NTPase"/>
</dbReference>
<evidence type="ECO:0000256" key="5">
    <source>
        <dbReference type="ARBA" id="ARBA00022840"/>
    </source>
</evidence>
<evidence type="ECO:0000256" key="2">
    <source>
        <dbReference type="ARBA" id="ARBA00022741"/>
    </source>
</evidence>
<dbReference type="PROSITE" id="PS51194">
    <property type="entry name" value="HELICASE_CTER"/>
    <property type="match status" value="1"/>
</dbReference>
<dbReference type="InterPro" id="IPR014001">
    <property type="entry name" value="Helicase_ATP-bd"/>
</dbReference>
<gene>
    <name evidence="10" type="ORF">DAEQUDRAFT_807377</name>
</gene>
<evidence type="ECO:0000256" key="6">
    <source>
        <dbReference type="ARBA" id="ARBA00047984"/>
    </source>
</evidence>
<dbReference type="GO" id="GO:0003676">
    <property type="term" value="F:nucleic acid binding"/>
    <property type="evidence" value="ECO:0007669"/>
    <property type="project" value="InterPro"/>
</dbReference>
<dbReference type="Pfam" id="PF00270">
    <property type="entry name" value="DEAD"/>
    <property type="match status" value="1"/>
</dbReference>
<dbReference type="GO" id="GO:0003724">
    <property type="term" value="F:RNA helicase activity"/>
    <property type="evidence" value="ECO:0007669"/>
    <property type="project" value="UniProtKB-EC"/>
</dbReference>
<evidence type="ECO:0000313" key="11">
    <source>
        <dbReference type="Proteomes" id="UP000076727"/>
    </source>
</evidence>
<dbReference type="EMBL" id="KV429032">
    <property type="protein sequence ID" value="KZT75134.1"/>
    <property type="molecule type" value="Genomic_DNA"/>
</dbReference>
<evidence type="ECO:0000256" key="4">
    <source>
        <dbReference type="ARBA" id="ARBA00022806"/>
    </source>
</evidence>
<dbReference type="PANTHER" id="PTHR47960">
    <property type="entry name" value="DEAD-BOX ATP-DEPENDENT RNA HELICASE 50"/>
    <property type="match status" value="1"/>
</dbReference>
<feature type="region of interest" description="Disordered" evidence="7">
    <location>
        <begin position="388"/>
        <end position="438"/>
    </location>
</feature>
<keyword evidence="3 10" id="KW-0378">Hydrolase</keyword>
<reference evidence="10 11" key="1">
    <citation type="journal article" date="2016" name="Mol. Biol. Evol.">
        <title>Comparative Genomics of Early-Diverging Mushroom-Forming Fungi Provides Insights into the Origins of Lignocellulose Decay Capabilities.</title>
        <authorList>
            <person name="Nagy L.G."/>
            <person name="Riley R."/>
            <person name="Tritt A."/>
            <person name="Adam C."/>
            <person name="Daum C."/>
            <person name="Floudas D."/>
            <person name="Sun H."/>
            <person name="Yadav J.S."/>
            <person name="Pangilinan J."/>
            <person name="Larsson K.H."/>
            <person name="Matsuura K."/>
            <person name="Barry K."/>
            <person name="Labutti K."/>
            <person name="Kuo R."/>
            <person name="Ohm R.A."/>
            <person name="Bhattacharya S.S."/>
            <person name="Shirouzu T."/>
            <person name="Yoshinaga Y."/>
            <person name="Martin F.M."/>
            <person name="Grigoriev I.V."/>
            <person name="Hibbett D.S."/>
        </authorList>
    </citation>
    <scope>NUCLEOTIDE SEQUENCE [LARGE SCALE GENOMIC DNA]</scope>
    <source>
        <strain evidence="10 11">L-15889</strain>
    </source>
</reference>
<evidence type="ECO:0000256" key="3">
    <source>
        <dbReference type="ARBA" id="ARBA00022801"/>
    </source>
</evidence>
<dbReference type="SMART" id="SM00490">
    <property type="entry name" value="HELICc"/>
    <property type="match status" value="1"/>
</dbReference>
<dbReference type="Proteomes" id="UP000076727">
    <property type="component" value="Unassembled WGS sequence"/>
</dbReference>
<feature type="domain" description="Helicase C-terminal" evidence="9">
    <location>
        <begin position="451"/>
        <end position="598"/>
    </location>
</feature>
<feature type="domain" description="Helicase ATP-binding" evidence="8">
    <location>
        <begin position="107"/>
        <end position="337"/>
    </location>
</feature>
<dbReference type="STRING" id="1314783.A0A165UME5"/>
<dbReference type="OrthoDB" id="10256233at2759"/>
<accession>A0A165UME5</accession>
<dbReference type="GO" id="GO:0005524">
    <property type="term" value="F:ATP binding"/>
    <property type="evidence" value="ECO:0007669"/>
    <property type="project" value="UniProtKB-KW"/>
</dbReference>
<dbReference type="InterPro" id="IPR001650">
    <property type="entry name" value="Helicase_C-like"/>
</dbReference>
<keyword evidence="4" id="KW-0347">Helicase</keyword>
<evidence type="ECO:0000313" key="10">
    <source>
        <dbReference type="EMBL" id="KZT75134.1"/>
    </source>
</evidence>
<organism evidence="10 11">
    <name type="scientific">Daedalea quercina L-15889</name>
    <dbReference type="NCBI Taxonomy" id="1314783"/>
    <lineage>
        <taxon>Eukaryota</taxon>
        <taxon>Fungi</taxon>
        <taxon>Dikarya</taxon>
        <taxon>Basidiomycota</taxon>
        <taxon>Agaricomycotina</taxon>
        <taxon>Agaricomycetes</taxon>
        <taxon>Polyporales</taxon>
        <taxon>Fomitopsis</taxon>
    </lineage>
</organism>
<protein>
    <recommendedName>
        <fullName evidence="1">RNA helicase</fullName>
        <ecNumber evidence="1">3.6.4.13</ecNumber>
    </recommendedName>
</protein>
<dbReference type="GO" id="GO:0016787">
    <property type="term" value="F:hydrolase activity"/>
    <property type="evidence" value="ECO:0007669"/>
    <property type="project" value="UniProtKB-KW"/>
</dbReference>
<dbReference type="InterPro" id="IPR011545">
    <property type="entry name" value="DEAD/DEAH_box_helicase_dom"/>
</dbReference>
<evidence type="ECO:0000256" key="7">
    <source>
        <dbReference type="SAM" id="MobiDB-lite"/>
    </source>
</evidence>
<evidence type="ECO:0000259" key="8">
    <source>
        <dbReference type="PROSITE" id="PS51192"/>
    </source>
</evidence>
<dbReference type="PROSITE" id="PS51192">
    <property type="entry name" value="HELICASE_ATP_BIND_1"/>
    <property type="match status" value="1"/>
</dbReference>
<comment type="catalytic activity">
    <reaction evidence="6">
        <text>ATP + H2O = ADP + phosphate + H(+)</text>
        <dbReference type="Rhea" id="RHEA:13065"/>
        <dbReference type="ChEBI" id="CHEBI:15377"/>
        <dbReference type="ChEBI" id="CHEBI:15378"/>
        <dbReference type="ChEBI" id="CHEBI:30616"/>
        <dbReference type="ChEBI" id="CHEBI:43474"/>
        <dbReference type="ChEBI" id="CHEBI:456216"/>
        <dbReference type="EC" id="3.6.4.13"/>
    </reaction>
</comment>
<dbReference type="EC" id="3.6.4.13" evidence="1"/>
<keyword evidence="2" id="KW-0547">Nucleotide-binding</keyword>
<keyword evidence="5" id="KW-0067">ATP-binding</keyword>
<dbReference type="Gene3D" id="3.40.50.300">
    <property type="entry name" value="P-loop containing nucleotide triphosphate hydrolases"/>
    <property type="match status" value="2"/>
</dbReference>
<feature type="compositionally biased region" description="Basic and acidic residues" evidence="7">
    <location>
        <begin position="403"/>
        <end position="412"/>
    </location>
</feature>
<evidence type="ECO:0000259" key="9">
    <source>
        <dbReference type="PROSITE" id="PS51194"/>
    </source>
</evidence>
<dbReference type="SMART" id="SM00487">
    <property type="entry name" value="DEXDc"/>
    <property type="match status" value="1"/>
</dbReference>
<dbReference type="Pfam" id="PF00271">
    <property type="entry name" value="Helicase_C"/>
    <property type="match status" value="1"/>
</dbReference>
<dbReference type="SUPFAM" id="SSF52540">
    <property type="entry name" value="P-loop containing nucleoside triphosphate hydrolases"/>
    <property type="match status" value="1"/>
</dbReference>
<evidence type="ECO:0000256" key="1">
    <source>
        <dbReference type="ARBA" id="ARBA00012552"/>
    </source>
</evidence>
<name>A0A165UME5_9APHY</name>
<dbReference type="AlphaFoldDB" id="A0A165UME5"/>
<sequence length="609" mass="68211">MTGVYGKYTTCMRSFRWPRPLLPTPRPLLFNSRLLCRRSSYGHRLYSTGSSVLDSQGRIVYYEPPASYLGTDERVPLDRWLQPELVSAVKKAFPSVKYATTTQQELFRAVVLEQDVMLHTPTGSGKSFALMLAMMSKERKRARAQSITSLIIVPHRDLVYQYLRWIQRIHAVIPELGSLDSVAQILVRDSSVPLEGRLERLRSEPPHILIGTPQALLDAYQGSPKTLVLDKLSSVVVDEIDYLIDWTPPTRDKYKLLKARRMMRKHPSPTRQLLDAIYRPMRMPISKKKQMQLEKEGAPIAQDDFGINRPQLIMTSATFRAPVRRFLYESGGWFKPAKGWAKISSLRKPDSDIKPTEENRAVFSLGGTSIQHHVLVVSKTGTVRNVTSDKDVSRKGRTNAMTRESRRDHDEVGSPSVVEAATDAKESADSTELPESDTETLPYSQYALEAVAEAFALDVPRLALLVLPASAPVREVLGELRRLGVNAQGLNVLEEEAGGAYLTQEAPEEVTENPTLLVSTLATTRGLDLPSLTHVFILGLPKTRPSDAYMHAAGRVGRFGRSGKVITVIEEQRLVTTRKGEKRWVDQPSILCQAMRIMGVVPTKLVHFP</sequence>